<feature type="region of interest" description="Disordered" evidence="1">
    <location>
        <begin position="448"/>
        <end position="550"/>
    </location>
</feature>
<feature type="compositionally biased region" description="Gly residues" evidence="1">
    <location>
        <begin position="469"/>
        <end position="479"/>
    </location>
</feature>
<feature type="transmembrane region" description="Helical" evidence="2">
    <location>
        <begin position="79"/>
        <end position="99"/>
    </location>
</feature>
<feature type="compositionally biased region" description="Gly residues" evidence="1">
    <location>
        <begin position="451"/>
        <end position="460"/>
    </location>
</feature>
<feature type="compositionally biased region" description="Basic and acidic residues" evidence="1">
    <location>
        <begin position="1"/>
        <end position="15"/>
    </location>
</feature>
<feature type="transmembrane region" description="Helical" evidence="2">
    <location>
        <begin position="214"/>
        <end position="241"/>
    </location>
</feature>
<feature type="region of interest" description="Disordered" evidence="1">
    <location>
        <begin position="1"/>
        <end position="20"/>
    </location>
</feature>
<feature type="compositionally biased region" description="Gly residues" evidence="1">
    <location>
        <begin position="409"/>
        <end position="428"/>
    </location>
</feature>
<feature type="region of interest" description="Disordered" evidence="1">
    <location>
        <begin position="374"/>
        <end position="430"/>
    </location>
</feature>
<name>A0ABX3EVP3_ACTNA</name>
<feature type="compositionally biased region" description="Gly residues" evidence="1">
    <location>
        <begin position="502"/>
        <end position="515"/>
    </location>
</feature>
<feature type="region of interest" description="Disordered" evidence="1">
    <location>
        <begin position="36"/>
        <end position="58"/>
    </location>
</feature>
<feature type="region of interest" description="Disordered" evidence="1">
    <location>
        <begin position="613"/>
        <end position="633"/>
    </location>
</feature>
<evidence type="ECO:0000313" key="3">
    <source>
        <dbReference type="EMBL" id="OLO80676.1"/>
    </source>
</evidence>
<evidence type="ECO:0008006" key="5">
    <source>
        <dbReference type="Google" id="ProtNLM"/>
    </source>
</evidence>
<feature type="transmembrane region" description="Helical" evidence="2">
    <location>
        <begin position="152"/>
        <end position="172"/>
    </location>
</feature>
<gene>
    <name evidence="3" type="ORF">BKH13_12825</name>
</gene>
<feature type="transmembrane region" description="Helical" evidence="2">
    <location>
        <begin position="313"/>
        <end position="335"/>
    </location>
</feature>
<feature type="compositionally biased region" description="Low complexity" evidence="1">
    <location>
        <begin position="398"/>
        <end position="408"/>
    </location>
</feature>
<keyword evidence="4" id="KW-1185">Reference proteome</keyword>
<sequence length="692" mass="66680">MRTDTIDPNNLKDKGTSVPGALKEKLKTGKEVADKVAKKVAEGTNPNDPNGGASGSSGSSNFKWIKEVLETSTIWIGDMLGRAAAWVITSVLAIVFGLGSPNLGADYIYTWTGRTFSVAIPITITLAFWQLTRSAIQARGLSGVRRAAGGSVVATGASMVTLPILVALTTGVDELRAAMVSWLGLDVEALSKQITDIFSSDTFLALAGVSPGSAATAAAAMMFGFGIFCLLVLFFAIALLFVMVLRNLYLQAAAVVTPVAYSGLAADETRSWPRTVLGWLMALLFAPFGIVIVLGIGFLGLSEIDKADSITEALSQMATCAAAMLGGLACPGVFFKLFSFLGEDAVSSMIAQMRGAVVAGATTVGNTVKSVVNAASSPTEDGPIGQTVKSAADQAAYGDTDGTGEQQGQDGGEGQGAGDQQGQDGGEGQKAKVAAAAAAVATGGASAAAGAGAGAAGSSGGAAASSSGAGSGSAAGGASGSTSTASGGSGGGSVGSVAGAPAEGGGTTAGGGATGGSVTSTGGVSGSGGGGLSPAPTPSPGISAGSGGGSVGSVAGAPAPAPVGGGAFAGAEGAGGDGFAAVPGPAPSPTGGSFVGSGGGSVGSVAGAPPAGYGYNQAPPPPPTTSYSSSSLYGYNSPGGSGYGGYGSDYQGHRSTSSAGADTEVFAAVDVADEPVGIDPFEPDEAGYWEEV</sequence>
<keyword evidence="2" id="KW-1133">Transmembrane helix</keyword>
<keyword evidence="2" id="KW-0812">Transmembrane</keyword>
<dbReference type="Proteomes" id="UP000186781">
    <property type="component" value="Unassembled WGS sequence"/>
</dbReference>
<proteinExistence type="predicted"/>
<reference evidence="3 4" key="1">
    <citation type="submission" date="2016-12" db="EMBL/GenBank/DDBJ databases">
        <title>Genomic comparison of strains in the 'Actinomyces naeslundii' group.</title>
        <authorList>
            <person name="Mughal S.R."/>
            <person name="Do T."/>
            <person name="Gilbert S.C."/>
            <person name="Witherden E.A."/>
            <person name="Didelot X."/>
            <person name="Beighton D."/>
        </authorList>
    </citation>
    <scope>NUCLEOTIDE SEQUENCE [LARGE SCALE GENOMIC DNA]</scope>
    <source>
        <strain evidence="3 4">WE6B-3</strain>
    </source>
</reference>
<evidence type="ECO:0000313" key="4">
    <source>
        <dbReference type="Proteomes" id="UP000186781"/>
    </source>
</evidence>
<accession>A0ABX3EVP3</accession>
<protein>
    <recommendedName>
        <fullName evidence="5">TrbL/VirB6 plasmid conjugal transfer protein</fullName>
    </recommendedName>
</protein>
<evidence type="ECO:0000256" key="2">
    <source>
        <dbReference type="SAM" id="Phobius"/>
    </source>
</evidence>
<evidence type="ECO:0000256" key="1">
    <source>
        <dbReference type="SAM" id="MobiDB-lite"/>
    </source>
</evidence>
<keyword evidence="2" id="KW-0472">Membrane</keyword>
<feature type="compositionally biased region" description="Gly residues" evidence="1">
    <location>
        <begin position="523"/>
        <end position="532"/>
    </location>
</feature>
<dbReference type="EMBL" id="MSKX01000041">
    <property type="protein sequence ID" value="OLO80676.1"/>
    <property type="molecule type" value="Genomic_DNA"/>
</dbReference>
<feature type="transmembrane region" description="Helical" evidence="2">
    <location>
        <begin position="111"/>
        <end position="131"/>
    </location>
</feature>
<comment type="caution">
    <text evidence="3">The sequence shown here is derived from an EMBL/GenBank/DDBJ whole genome shotgun (WGS) entry which is preliminary data.</text>
</comment>
<feature type="transmembrane region" description="Helical" evidence="2">
    <location>
        <begin position="248"/>
        <end position="266"/>
    </location>
</feature>
<feature type="transmembrane region" description="Helical" evidence="2">
    <location>
        <begin position="278"/>
        <end position="301"/>
    </location>
</feature>
<organism evidence="3 4">
    <name type="scientific">Actinomyces naeslundii</name>
    <dbReference type="NCBI Taxonomy" id="1655"/>
    <lineage>
        <taxon>Bacteria</taxon>
        <taxon>Bacillati</taxon>
        <taxon>Actinomycetota</taxon>
        <taxon>Actinomycetes</taxon>
        <taxon>Actinomycetales</taxon>
        <taxon>Actinomycetaceae</taxon>
        <taxon>Actinomyces</taxon>
    </lineage>
</organism>